<evidence type="ECO:0000313" key="2">
    <source>
        <dbReference type="EMBL" id="KAK7007283.1"/>
    </source>
</evidence>
<organism evidence="2 3">
    <name type="scientific">Halocaridina rubra</name>
    <name type="common">Hawaiian red shrimp</name>
    <dbReference type="NCBI Taxonomy" id="373956"/>
    <lineage>
        <taxon>Eukaryota</taxon>
        <taxon>Metazoa</taxon>
        <taxon>Ecdysozoa</taxon>
        <taxon>Arthropoda</taxon>
        <taxon>Crustacea</taxon>
        <taxon>Multicrustacea</taxon>
        <taxon>Malacostraca</taxon>
        <taxon>Eumalacostraca</taxon>
        <taxon>Eucarida</taxon>
        <taxon>Decapoda</taxon>
        <taxon>Pleocyemata</taxon>
        <taxon>Caridea</taxon>
        <taxon>Atyoidea</taxon>
        <taxon>Atyidae</taxon>
        <taxon>Halocaridina</taxon>
    </lineage>
</organism>
<proteinExistence type="predicted"/>
<dbReference type="EMBL" id="JAXCGZ010023610">
    <property type="protein sequence ID" value="KAK7007283.1"/>
    <property type="molecule type" value="Genomic_DNA"/>
</dbReference>
<protein>
    <submittedName>
        <fullName evidence="2">Uncharacterized protein</fullName>
    </submittedName>
</protein>
<sequence>MAMKLRRFTHPNSLDSHIKLSQMLSLKRNQNNRDLYRVTVPEAEDRSREEDTNSEEGVCPPNASSHERVPAKAVVDLQSSVWCRHLLKVTKILPLMSVYVPCLLTLPTEGADARIFEEPSRFFQSRGRGKLYLMRGRRKKKTPINFLPRNSCVRLLVTSIEKECRVCQSYIIRILLPWD</sequence>
<name>A0AAN8ZVD3_HALRR</name>
<keyword evidence="3" id="KW-1185">Reference proteome</keyword>
<accession>A0AAN8ZVD3</accession>
<comment type="caution">
    <text evidence="2">The sequence shown here is derived from an EMBL/GenBank/DDBJ whole genome shotgun (WGS) entry which is preliminary data.</text>
</comment>
<reference evidence="2 3" key="1">
    <citation type="submission" date="2023-11" db="EMBL/GenBank/DDBJ databases">
        <title>Halocaridina rubra genome assembly.</title>
        <authorList>
            <person name="Smith C."/>
        </authorList>
    </citation>
    <scope>NUCLEOTIDE SEQUENCE [LARGE SCALE GENOMIC DNA]</scope>
    <source>
        <strain evidence="2">EP-1</strain>
        <tissue evidence="2">Whole</tissue>
    </source>
</reference>
<dbReference type="Proteomes" id="UP001381693">
    <property type="component" value="Unassembled WGS sequence"/>
</dbReference>
<evidence type="ECO:0000256" key="1">
    <source>
        <dbReference type="SAM" id="MobiDB-lite"/>
    </source>
</evidence>
<dbReference type="AlphaFoldDB" id="A0AAN8ZVD3"/>
<evidence type="ECO:0000313" key="3">
    <source>
        <dbReference type="Proteomes" id="UP001381693"/>
    </source>
</evidence>
<gene>
    <name evidence="2" type="ORF">SK128_022520</name>
</gene>
<feature type="region of interest" description="Disordered" evidence="1">
    <location>
        <begin position="37"/>
        <end position="65"/>
    </location>
</feature>